<accession>B9FME1</accession>
<evidence type="ECO:0000313" key="8">
    <source>
        <dbReference type="EMBL" id="EEE62301.1"/>
    </source>
</evidence>
<evidence type="ECO:0000256" key="3">
    <source>
        <dbReference type="ARBA" id="ARBA00008838"/>
    </source>
</evidence>
<feature type="region of interest" description="Disordered" evidence="7">
    <location>
        <begin position="106"/>
        <end position="134"/>
    </location>
</feature>
<dbReference type="GO" id="GO:0042254">
    <property type="term" value="P:ribosome biogenesis"/>
    <property type="evidence" value="ECO:0007669"/>
    <property type="project" value="UniProtKB-KW"/>
</dbReference>
<feature type="compositionally biased region" description="Basic and acidic residues" evidence="7">
    <location>
        <begin position="384"/>
        <end position="397"/>
    </location>
</feature>
<dbReference type="Pfam" id="PF07767">
    <property type="entry name" value="Nop53"/>
    <property type="match status" value="1"/>
</dbReference>
<dbReference type="AlphaFoldDB" id="B9FME1"/>
<reference evidence="8" key="1">
    <citation type="journal article" date="2005" name="PLoS Biol.">
        <title>The genomes of Oryza sativa: a history of duplications.</title>
        <authorList>
            <person name="Yu J."/>
            <person name="Wang J."/>
            <person name="Lin W."/>
            <person name="Li S."/>
            <person name="Li H."/>
            <person name="Zhou J."/>
            <person name="Ni P."/>
            <person name="Dong W."/>
            <person name="Hu S."/>
            <person name="Zeng C."/>
            <person name="Zhang J."/>
            <person name="Zhang Y."/>
            <person name="Li R."/>
            <person name="Xu Z."/>
            <person name="Li S."/>
            <person name="Li X."/>
            <person name="Zheng H."/>
            <person name="Cong L."/>
            <person name="Lin L."/>
            <person name="Yin J."/>
            <person name="Geng J."/>
            <person name="Li G."/>
            <person name="Shi J."/>
            <person name="Liu J."/>
            <person name="Lv H."/>
            <person name="Li J."/>
            <person name="Wang J."/>
            <person name="Deng Y."/>
            <person name="Ran L."/>
            <person name="Shi X."/>
            <person name="Wang X."/>
            <person name="Wu Q."/>
            <person name="Li C."/>
            <person name="Ren X."/>
            <person name="Wang J."/>
            <person name="Wang X."/>
            <person name="Li D."/>
            <person name="Liu D."/>
            <person name="Zhang X."/>
            <person name="Ji Z."/>
            <person name="Zhao W."/>
            <person name="Sun Y."/>
            <person name="Zhang Z."/>
            <person name="Bao J."/>
            <person name="Han Y."/>
            <person name="Dong L."/>
            <person name="Ji J."/>
            <person name="Chen P."/>
            <person name="Wu S."/>
            <person name="Liu J."/>
            <person name="Xiao Y."/>
            <person name="Bu D."/>
            <person name="Tan J."/>
            <person name="Yang L."/>
            <person name="Ye C."/>
            <person name="Zhang J."/>
            <person name="Xu J."/>
            <person name="Zhou Y."/>
            <person name="Yu Y."/>
            <person name="Zhang B."/>
            <person name="Zhuang S."/>
            <person name="Wei H."/>
            <person name="Liu B."/>
            <person name="Lei M."/>
            <person name="Yu H."/>
            <person name="Li Y."/>
            <person name="Xu H."/>
            <person name="Wei S."/>
            <person name="He X."/>
            <person name="Fang L."/>
            <person name="Zhang Z."/>
            <person name="Zhang Y."/>
            <person name="Huang X."/>
            <person name="Su Z."/>
            <person name="Tong W."/>
            <person name="Li J."/>
            <person name="Tong Z."/>
            <person name="Li S."/>
            <person name="Ye J."/>
            <person name="Wang L."/>
            <person name="Fang L."/>
            <person name="Lei T."/>
            <person name="Chen C."/>
            <person name="Chen H."/>
            <person name="Xu Z."/>
            <person name="Li H."/>
            <person name="Huang H."/>
            <person name="Zhang F."/>
            <person name="Xu H."/>
            <person name="Li N."/>
            <person name="Zhao C."/>
            <person name="Li S."/>
            <person name="Dong L."/>
            <person name="Huang Y."/>
            <person name="Li L."/>
            <person name="Xi Y."/>
            <person name="Qi Q."/>
            <person name="Li W."/>
            <person name="Zhang B."/>
            <person name="Hu W."/>
            <person name="Zhang Y."/>
            <person name="Tian X."/>
            <person name="Jiao Y."/>
            <person name="Liang X."/>
            <person name="Jin J."/>
            <person name="Gao L."/>
            <person name="Zheng W."/>
            <person name="Hao B."/>
            <person name="Liu S."/>
            <person name="Wang W."/>
            <person name="Yuan L."/>
            <person name="Cao M."/>
            <person name="McDermott J."/>
            <person name="Samudrala R."/>
            <person name="Wang J."/>
            <person name="Wong G.K."/>
            <person name="Yang H."/>
        </authorList>
    </citation>
    <scope>NUCLEOTIDE SEQUENCE [LARGE SCALE GENOMIC DNA]</scope>
</reference>
<keyword evidence="6" id="KW-0539">Nucleus</keyword>
<name>B9FME1_ORYSJ</name>
<dbReference type="Proteomes" id="UP000007752">
    <property type="component" value="Chromosome 5"/>
</dbReference>
<dbReference type="PANTHER" id="PTHR14211">
    <property type="entry name" value="GLIOMA SUPPRESSOR CANDIDATE REGION GENE 2"/>
    <property type="match status" value="1"/>
</dbReference>
<dbReference type="InterPro" id="IPR011687">
    <property type="entry name" value="Nop53/GLTSCR2"/>
</dbReference>
<sequence length="397" mass="44754">MLHLELRQRRCKRASPLSLQWPRPMENFFSAFFLTASENLGGGDIEMPLKLAMLGSSGVSAAAAVDWWLLNLLGKPAHDIPVQRKIEKKREKVLYHESVLKRNPYVQPVPSSLTTKKDKKKSKKKESKETQEAKIVPMEDDSGDKILDIWGEDVKGDHKAKKRSTASVIPAVEVEAPGCSFNPPFEAHQDSLAQAVADEMRKIYTKELGPKPVPLIVPGEAITEEDKFFLDADDGDEAVEEGDEDQAADALAVQRKTKTKRVTRVELNKRARRKERLRAEAEAKKMENLSKEIDSLPDIINEIAKEDEEKEKRHIRRTVAKQERLKSAPPRLGRHKFEPAPVQVLLTEEISGSLRKLKGCCNLARDRYKSIEKRGILAPSRKISTNEEHGDPRRGAS</sequence>
<dbReference type="GO" id="GO:0005654">
    <property type="term" value="C:nucleoplasm"/>
    <property type="evidence" value="ECO:0007669"/>
    <property type="project" value="UniProtKB-SubCell"/>
</dbReference>
<protein>
    <recommendedName>
        <fullName evidence="4">Ribosome biogenesis protein NOP53</fullName>
    </recommendedName>
</protein>
<evidence type="ECO:0000256" key="7">
    <source>
        <dbReference type="SAM" id="MobiDB-lite"/>
    </source>
</evidence>
<evidence type="ECO:0000256" key="1">
    <source>
        <dbReference type="ARBA" id="ARBA00004604"/>
    </source>
</evidence>
<evidence type="ECO:0000256" key="4">
    <source>
        <dbReference type="ARBA" id="ARBA00018339"/>
    </source>
</evidence>
<dbReference type="PANTHER" id="PTHR14211:SF7">
    <property type="entry name" value="RIBOSOME BIOGENESIS PROTEIN NOP53"/>
    <property type="match status" value="1"/>
</dbReference>
<feature type="region of interest" description="Disordered" evidence="7">
    <location>
        <begin position="308"/>
        <end position="335"/>
    </location>
</feature>
<keyword evidence="5" id="KW-0690">Ribosome biogenesis</keyword>
<reference evidence="8" key="2">
    <citation type="submission" date="2008-12" db="EMBL/GenBank/DDBJ databases">
        <title>Improved gene annotation of the rice (Oryza sativa) genomes.</title>
        <authorList>
            <person name="Wang J."/>
            <person name="Li R."/>
            <person name="Fan W."/>
            <person name="Huang Q."/>
            <person name="Zhang J."/>
            <person name="Zhou Y."/>
            <person name="Hu Y."/>
            <person name="Zi S."/>
            <person name="Li J."/>
            <person name="Ni P."/>
            <person name="Zheng H."/>
            <person name="Zhang Y."/>
            <person name="Zhao M."/>
            <person name="Hao Q."/>
            <person name="McDermott J."/>
            <person name="Samudrala R."/>
            <person name="Kristiansen K."/>
            <person name="Wong G.K.-S."/>
        </authorList>
    </citation>
    <scope>NUCLEOTIDE SEQUENCE</scope>
</reference>
<evidence type="ECO:0000256" key="6">
    <source>
        <dbReference type="ARBA" id="ARBA00023242"/>
    </source>
</evidence>
<dbReference type="EMBL" id="CM000142">
    <property type="protein sequence ID" value="EEE62301.1"/>
    <property type="molecule type" value="Genomic_DNA"/>
</dbReference>
<comment type="similarity">
    <text evidence="3">Belongs to the NOP53 family.</text>
</comment>
<organism evidence="8">
    <name type="scientific">Oryza sativa subsp. japonica</name>
    <name type="common">Rice</name>
    <dbReference type="NCBI Taxonomy" id="39947"/>
    <lineage>
        <taxon>Eukaryota</taxon>
        <taxon>Viridiplantae</taxon>
        <taxon>Streptophyta</taxon>
        <taxon>Embryophyta</taxon>
        <taxon>Tracheophyta</taxon>
        <taxon>Spermatophyta</taxon>
        <taxon>Magnoliopsida</taxon>
        <taxon>Liliopsida</taxon>
        <taxon>Poales</taxon>
        <taxon>Poaceae</taxon>
        <taxon>BOP clade</taxon>
        <taxon>Oryzoideae</taxon>
        <taxon>Oryzeae</taxon>
        <taxon>Oryzinae</taxon>
        <taxon>Oryza</taxon>
        <taxon>Oryza sativa</taxon>
    </lineage>
</organism>
<proteinExistence type="inferred from homology"/>
<evidence type="ECO:0000256" key="2">
    <source>
        <dbReference type="ARBA" id="ARBA00004642"/>
    </source>
</evidence>
<feature type="region of interest" description="Disordered" evidence="7">
    <location>
        <begin position="375"/>
        <end position="397"/>
    </location>
</feature>
<dbReference type="GO" id="GO:0005730">
    <property type="term" value="C:nucleolus"/>
    <property type="evidence" value="ECO:0007669"/>
    <property type="project" value="UniProtKB-SubCell"/>
</dbReference>
<comment type="subcellular location">
    <subcellularLocation>
        <location evidence="1">Nucleus</location>
        <location evidence="1">Nucleolus</location>
    </subcellularLocation>
    <subcellularLocation>
        <location evidence="2">Nucleus</location>
        <location evidence="2">Nucleoplasm</location>
    </subcellularLocation>
</comment>
<gene>
    <name evidence="8" type="ORF">OsJ_17089</name>
</gene>
<evidence type="ECO:0000256" key="5">
    <source>
        <dbReference type="ARBA" id="ARBA00022517"/>
    </source>
</evidence>